<name>A0A9X2BXX1_9PROT</name>
<evidence type="ECO:0000259" key="2">
    <source>
        <dbReference type="PROSITE" id="PS51737"/>
    </source>
</evidence>
<dbReference type="InterPro" id="IPR038109">
    <property type="entry name" value="DNA_bind_recomb_sf"/>
</dbReference>
<dbReference type="Gene3D" id="3.90.1750.20">
    <property type="entry name" value="Putative Large Serine Recombinase, Chain B, Domain 2"/>
    <property type="match status" value="1"/>
</dbReference>
<evidence type="ECO:0000313" key="3">
    <source>
        <dbReference type="EMBL" id="MCK8787736.1"/>
    </source>
</evidence>
<dbReference type="RefSeq" id="WP_248669783.1">
    <property type="nucleotide sequence ID" value="NZ_JALPRX010000140.1"/>
</dbReference>
<dbReference type="CDD" id="cd00338">
    <property type="entry name" value="Ser_Recombinase"/>
    <property type="match status" value="1"/>
</dbReference>
<dbReference type="Gene3D" id="3.40.50.1390">
    <property type="entry name" value="Resolvase, N-terminal catalytic domain"/>
    <property type="match status" value="1"/>
</dbReference>
<dbReference type="SUPFAM" id="SSF53041">
    <property type="entry name" value="Resolvase-like"/>
    <property type="match status" value="1"/>
</dbReference>
<organism evidence="3 4">
    <name type="scientific">Roseomonas acroporae</name>
    <dbReference type="NCBI Taxonomy" id="2937791"/>
    <lineage>
        <taxon>Bacteria</taxon>
        <taxon>Pseudomonadati</taxon>
        <taxon>Pseudomonadota</taxon>
        <taxon>Alphaproteobacteria</taxon>
        <taxon>Acetobacterales</taxon>
        <taxon>Roseomonadaceae</taxon>
        <taxon>Roseomonas</taxon>
    </lineage>
</organism>
<dbReference type="AlphaFoldDB" id="A0A9X2BXX1"/>
<dbReference type="GO" id="GO:0003677">
    <property type="term" value="F:DNA binding"/>
    <property type="evidence" value="ECO:0007669"/>
    <property type="project" value="InterPro"/>
</dbReference>
<protein>
    <submittedName>
        <fullName evidence="3">Recombinase family protein</fullName>
    </submittedName>
</protein>
<proteinExistence type="predicted"/>
<dbReference type="Pfam" id="PF00239">
    <property type="entry name" value="Resolvase"/>
    <property type="match status" value="1"/>
</dbReference>
<dbReference type="PROSITE" id="PS51736">
    <property type="entry name" value="RECOMBINASES_3"/>
    <property type="match status" value="1"/>
</dbReference>
<feature type="domain" description="Recombinase" evidence="2">
    <location>
        <begin position="167"/>
        <end position="311"/>
    </location>
</feature>
<dbReference type="Proteomes" id="UP001139516">
    <property type="component" value="Unassembled WGS sequence"/>
</dbReference>
<dbReference type="InterPro" id="IPR050639">
    <property type="entry name" value="SSR_resolvase"/>
</dbReference>
<feature type="domain" description="Resolvase/invertase-type recombinase catalytic" evidence="1">
    <location>
        <begin position="12"/>
        <end position="160"/>
    </location>
</feature>
<evidence type="ECO:0000259" key="1">
    <source>
        <dbReference type="PROSITE" id="PS51736"/>
    </source>
</evidence>
<dbReference type="PANTHER" id="PTHR30461:SF23">
    <property type="entry name" value="DNA RECOMBINASE-RELATED"/>
    <property type="match status" value="1"/>
</dbReference>
<reference evidence="3" key="1">
    <citation type="submission" date="2022-04" db="EMBL/GenBank/DDBJ databases">
        <title>Roseomonas acroporae sp. nov., isolated from coral Acropora digitifera.</title>
        <authorList>
            <person name="Sun H."/>
        </authorList>
    </citation>
    <scope>NUCLEOTIDE SEQUENCE</scope>
    <source>
        <strain evidence="3">NAR14</strain>
    </source>
</reference>
<dbReference type="PANTHER" id="PTHR30461">
    <property type="entry name" value="DNA-INVERTASE FROM LAMBDOID PROPHAGE"/>
    <property type="match status" value="1"/>
</dbReference>
<accession>A0A9X2BXX1</accession>
<evidence type="ECO:0000313" key="4">
    <source>
        <dbReference type="Proteomes" id="UP001139516"/>
    </source>
</evidence>
<dbReference type="EMBL" id="JALPRX010000140">
    <property type="protein sequence ID" value="MCK8787736.1"/>
    <property type="molecule type" value="Genomic_DNA"/>
</dbReference>
<dbReference type="GO" id="GO:0000150">
    <property type="term" value="F:DNA strand exchange activity"/>
    <property type="evidence" value="ECO:0007669"/>
    <property type="project" value="InterPro"/>
</dbReference>
<keyword evidence="4" id="KW-1185">Reference proteome</keyword>
<dbReference type="InterPro" id="IPR011109">
    <property type="entry name" value="DNA_bind_recombinase_dom"/>
</dbReference>
<sequence>MSKILPDHLARQAFVYVRQSTQDQLLHNHESRRRQYSLADRARQLGWSDVVVIDDDLGRSGGGVARPGFERLLVAICEGRVGIVLAIEASRLARNGRDWHTLLEFCGLVGCLLADEDGVYDARLPNDRLLLGMKGTMSEMELSILRQRSFEALRQKAGRGELFLNVPVGYVRIGHDRIAMDPDLRVREGIGLVFRRFAAFQSVRQVHLWLRQEQIRLPAVEVIEPGRGIVWKLPVYSTLLRLLTNPIYGGAYAFGRTGNRVTVENGRKHVIRGVRRERADWAVLLPGHHEGYVSWAEFERNQRLIADNANACQRASDIGSPALPVLQVKPIVGHAGEVRHSQAILSNDGLKAVCCPGIIPQSTIGKLKGVWQFHVALFAILRRTMRAMAMWTSISPVCMRCS</sequence>
<comment type="caution">
    <text evidence="3">The sequence shown here is derived from an EMBL/GenBank/DDBJ whole genome shotgun (WGS) entry which is preliminary data.</text>
</comment>
<gene>
    <name evidence="3" type="ORF">M0638_25560</name>
</gene>
<dbReference type="InterPro" id="IPR006119">
    <property type="entry name" value="Resolv_N"/>
</dbReference>
<dbReference type="Pfam" id="PF07508">
    <property type="entry name" value="Recombinase"/>
    <property type="match status" value="1"/>
</dbReference>
<dbReference type="InterPro" id="IPR036162">
    <property type="entry name" value="Resolvase-like_N_sf"/>
</dbReference>
<dbReference type="PROSITE" id="PS51737">
    <property type="entry name" value="RECOMBINASE_DNA_BIND"/>
    <property type="match status" value="1"/>
</dbReference>
<dbReference type="SMART" id="SM00857">
    <property type="entry name" value="Resolvase"/>
    <property type="match status" value="1"/>
</dbReference>